<evidence type="ECO:0000313" key="1">
    <source>
        <dbReference type="EMBL" id="RZS99164.1"/>
    </source>
</evidence>
<protein>
    <submittedName>
        <fullName evidence="1">Uncharacterized protein</fullName>
    </submittedName>
</protein>
<comment type="caution">
    <text evidence="1">The sequence shown here is derived from an EMBL/GenBank/DDBJ whole genome shotgun (WGS) entry which is preliminary data.</text>
</comment>
<dbReference type="RefSeq" id="WP_130285020.1">
    <property type="nucleotide sequence ID" value="NZ_SGXE01000001.1"/>
</dbReference>
<accession>A0A4Q7PFC9</accession>
<reference evidence="1 2" key="1">
    <citation type="submission" date="2019-02" db="EMBL/GenBank/DDBJ databases">
        <title>Genomic Encyclopedia of Type Strains, Phase IV (KMG-IV): sequencing the most valuable type-strain genomes for metagenomic binning, comparative biology and taxonomic classification.</title>
        <authorList>
            <person name="Goeker M."/>
        </authorList>
    </citation>
    <scope>NUCLEOTIDE SEQUENCE [LARGE SCALE GENOMIC DNA]</scope>
    <source>
        <strain evidence="1 2">DSM 17196</strain>
    </source>
</reference>
<gene>
    <name evidence="1" type="ORF">EV197_0373</name>
</gene>
<name>A0A4Q7PFC9_9FLAO</name>
<proteinExistence type="predicted"/>
<dbReference type="AlphaFoldDB" id="A0A4Q7PFC9"/>
<keyword evidence="2" id="KW-1185">Reference proteome</keyword>
<evidence type="ECO:0000313" key="2">
    <source>
        <dbReference type="Proteomes" id="UP000292262"/>
    </source>
</evidence>
<dbReference type="Proteomes" id="UP000292262">
    <property type="component" value="Unassembled WGS sequence"/>
</dbReference>
<sequence>MCSTYTQRYFLLVLGLPLLLLIGSCAKQVEPTSQNINKIFASKDFTFAFVPLHGEKKSLSFRVDYLVYQSDGPTIRREISYNEVLLINNFIQELVRVHNASLSTENHSYYMI</sequence>
<dbReference type="OrthoDB" id="1161831at2"/>
<dbReference type="EMBL" id="SGXE01000001">
    <property type="protein sequence ID" value="RZS99164.1"/>
    <property type="molecule type" value="Genomic_DNA"/>
</dbReference>
<organism evidence="1 2">
    <name type="scientific">Aquimarina brevivitae</name>
    <dbReference type="NCBI Taxonomy" id="323412"/>
    <lineage>
        <taxon>Bacteria</taxon>
        <taxon>Pseudomonadati</taxon>
        <taxon>Bacteroidota</taxon>
        <taxon>Flavobacteriia</taxon>
        <taxon>Flavobacteriales</taxon>
        <taxon>Flavobacteriaceae</taxon>
        <taxon>Aquimarina</taxon>
    </lineage>
</organism>